<name>A0A452DKM2_CAPHI</name>
<feature type="domain" description="Retroviral envelope protein GP41-like" evidence="4">
    <location>
        <begin position="510"/>
        <end position="694"/>
    </location>
</feature>
<feature type="region of interest" description="Disordered" evidence="2">
    <location>
        <begin position="1"/>
        <end position="39"/>
    </location>
</feature>
<dbReference type="InterPro" id="IPR051255">
    <property type="entry name" value="Retroviral_env_glycoprotein"/>
</dbReference>
<reference evidence="5" key="2">
    <citation type="submission" date="2025-08" db="UniProtKB">
        <authorList>
            <consortium name="Ensembl"/>
        </authorList>
    </citation>
    <scope>IDENTIFICATION</scope>
</reference>
<comment type="subcellular location">
    <subcellularLocation>
        <location evidence="1">Virion</location>
    </subcellularLocation>
</comment>
<evidence type="ECO:0000313" key="5">
    <source>
        <dbReference type="Ensembl" id="ENSCHIP00000000367.1"/>
    </source>
</evidence>
<evidence type="ECO:0000256" key="3">
    <source>
        <dbReference type="SAM" id="Phobius"/>
    </source>
</evidence>
<keyword evidence="3" id="KW-0472">Membrane</keyword>
<evidence type="ECO:0000256" key="1">
    <source>
        <dbReference type="ARBA" id="ARBA00004328"/>
    </source>
</evidence>
<feature type="compositionally biased region" description="Pro residues" evidence="2">
    <location>
        <begin position="22"/>
        <end position="31"/>
    </location>
</feature>
<reference evidence="5" key="3">
    <citation type="submission" date="2025-09" db="UniProtKB">
        <authorList>
            <consortium name="Ensembl"/>
        </authorList>
    </citation>
    <scope>IDENTIFICATION</scope>
</reference>
<dbReference type="Ensembl" id="ENSCHIT00000000392.1">
    <property type="protein sequence ID" value="ENSCHIP00000000367.1"/>
    <property type="gene ID" value="ENSCHIG00000000259.1"/>
</dbReference>
<evidence type="ECO:0000259" key="4">
    <source>
        <dbReference type="Pfam" id="PF00517"/>
    </source>
</evidence>
<reference evidence="6" key="1">
    <citation type="submission" date="2016-04" db="EMBL/GenBank/DDBJ databases">
        <title>Polished mammalian reference genomes with single-molecule sequencing and chromosome conformation capture applied to the Capra hircus genome.</title>
        <authorList>
            <person name="Bickhart D.M."/>
            <person name="Koren S."/>
            <person name="Rosen B."/>
            <person name="Hastie A."/>
            <person name="Liachko I."/>
            <person name="Sullivan S.T."/>
            <person name="Burton J."/>
            <person name="Sayre B.L."/>
            <person name="Huson H.J."/>
            <person name="Lee J."/>
            <person name="Lam E."/>
            <person name="Kelley C.M."/>
            <person name="Hutchison J.L."/>
            <person name="Zhou Y."/>
            <person name="Sun J."/>
            <person name="Crisa A."/>
            <person name="Schwartz J.C."/>
            <person name="Hammond J.A."/>
            <person name="Schroeder S.G."/>
            <person name="Liu G.E."/>
            <person name="Dunham M."/>
            <person name="Shendure J."/>
            <person name="Sonstegard T.S."/>
            <person name="Phillippy A.M."/>
            <person name="Van Tassell C.P."/>
            <person name="Smith T.P."/>
        </authorList>
    </citation>
    <scope>NUCLEOTIDE SEQUENCE [LARGE SCALE GENOMIC DNA]</scope>
</reference>
<organism evidence="5 6">
    <name type="scientific">Capra hircus</name>
    <name type="common">Goat</name>
    <dbReference type="NCBI Taxonomy" id="9925"/>
    <lineage>
        <taxon>Eukaryota</taxon>
        <taxon>Metazoa</taxon>
        <taxon>Chordata</taxon>
        <taxon>Craniata</taxon>
        <taxon>Vertebrata</taxon>
        <taxon>Euteleostomi</taxon>
        <taxon>Mammalia</taxon>
        <taxon>Eutheria</taxon>
        <taxon>Laurasiatheria</taxon>
        <taxon>Artiodactyla</taxon>
        <taxon>Ruminantia</taxon>
        <taxon>Pecora</taxon>
        <taxon>Bovidae</taxon>
        <taxon>Caprinae</taxon>
        <taxon>Capra</taxon>
    </lineage>
</organism>
<dbReference type="Pfam" id="PF00517">
    <property type="entry name" value="GP41"/>
    <property type="match status" value="1"/>
</dbReference>
<keyword evidence="3" id="KW-1133">Transmembrane helix</keyword>
<protein>
    <recommendedName>
        <fullName evidence="4">Retroviral envelope protein GP41-like domain-containing protein</fullName>
    </recommendedName>
</protein>
<keyword evidence="3" id="KW-0812">Transmembrane</keyword>
<proteinExistence type="predicted"/>
<feature type="transmembrane region" description="Helical" evidence="3">
    <location>
        <begin position="458"/>
        <end position="478"/>
    </location>
</feature>
<dbReference type="InterPro" id="IPR000328">
    <property type="entry name" value="GP41-like"/>
</dbReference>
<dbReference type="PANTHER" id="PTHR34313:SF2">
    <property type="entry name" value="ENDOGENOUS RETROVIRUS GROUP K MEMBER 21 ENV POLYPROTEIN-LIKE"/>
    <property type="match status" value="1"/>
</dbReference>
<evidence type="ECO:0000256" key="2">
    <source>
        <dbReference type="SAM" id="MobiDB-lite"/>
    </source>
</evidence>
<feature type="transmembrane region" description="Helical" evidence="3">
    <location>
        <begin position="650"/>
        <end position="671"/>
    </location>
</feature>
<feature type="transmembrane region" description="Helical" evidence="3">
    <location>
        <begin position="490"/>
        <end position="515"/>
    </location>
</feature>
<accession>A0A452DKM2</accession>
<dbReference type="OMA" id="DNWKEYS"/>
<keyword evidence="6" id="KW-1185">Reference proteome</keyword>
<dbReference type="GO" id="GO:0005198">
    <property type="term" value="F:structural molecule activity"/>
    <property type="evidence" value="ECO:0007669"/>
    <property type="project" value="InterPro"/>
</dbReference>
<dbReference type="Proteomes" id="UP000291000">
    <property type="component" value="Unassembled WGS sequence"/>
</dbReference>
<dbReference type="PANTHER" id="PTHR34313">
    <property type="entry name" value="ENDOGENOUS RETROVIRUS GROUP K MEMBER 113 ENV POLYPROTEIN-RELATED"/>
    <property type="match status" value="1"/>
</dbReference>
<dbReference type="AlphaFoldDB" id="A0A452DKM2"/>
<sequence length="708" mass="78622">MSQLPGYQNPPPPRSLKRKKLPLPPLPPPARETPLTLGQLTLEIPDRRGAEPPTGQMSRLQIQDIAPPDFLPRRNPLGRPAQSTQQASLPTWGQIKALCRQAQGIATLQGSSVSPEKVFIAMLALLSCQVSAAPIPTKYWAFLPDPPTFQVVTWNSDPIRVSTDQPRLLGGSYTSYTKDQYPINFNYTFKGLADDFPVCFNFPPGLTGDFFTKTGCVGASTKAVMTDSPTSKFASKGDRSAWILRARMPGVLGSYKSLSLETPSDYPNCDDVAPSDVVWKTIDDHSGYPIWKSCIYNSKIDYNMPGGRNCAIQDWSNPNPGQDPESDDGFINRLDNWKKYSVSWPLVATRRHHNQFVPPMLSYTTRGKTFWQPEIWRALAATAPIILIRPKNTSTYSILACLPSPYVFLFTNDSERLNIQLNYTGGPHVVSCEQCMLSSCLTPQYKVCSFMVLKRPSYLMVPVTVATYWYDNHGLAVLQRLQDLMRTRRFVGLLVLGISALITAITSVTVAALSLSQQVHTAQYVDTVSKNVSLTLATQEIIDRKLEIRVDALEEAVMHIGTELQSLKVKMALSCHADYRWICVTSLKRVKNHILGVWNSSDISLDLGKLHNQIQTLEHSRLDFTAAGEANDIFHTFSDFISGKTLLTTVSSYAAVGAIILLLVIVLPCVVRTLRQSIQNLATELHLIFLKNNKEGGDAGSQCEESRP</sequence>
<evidence type="ECO:0000313" key="6">
    <source>
        <dbReference type="Proteomes" id="UP000291000"/>
    </source>
</evidence>
<feature type="region of interest" description="Disordered" evidence="2">
    <location>
        <begin position="67"/>
        <end position="87"/>
    </location>
</feature>
<dbReference type="GeneTree" id="ENSGT00940000163337"/>